<dbReference type="GO" id="GO:0005524">
    <property type="term" value="F:ATP binding"/>
    <property type="evidence" value="ECO:0007669"/>
    <property type="project" value="InterPro"/>
</dbReference>
<dbReference type="RefSeq" id="WP_188689928.1">
    <property type="nucleotide sequence ID" value="NZ_BMLS01000001.1"/>
</dbReference>
<dbReference type="GO" id="GO:0004386">
    <property type="term" value="F:helicase activity"/>
    <property type="evidence" value="ECO:0007669"/>
    <property type="project" value="UniProtKB-KW"/>
</dbReference>
<dbReference type="Gene3D" id="3.40.50.10810">
    <property type="entry name" value="Tandem AAA-ATPase domain"/>
    <property type="match status" value="1"/>
</dbReference>
<accession>A0A918DHT0</accession>
<dbReference type="EMBL" id="BMLS01000001">
    <property type="protein sequence ID" value="GGO64898.1"/>
    <property type="molecule type" value="Genomic_DNA"/>
</dbReference>
<dbReference type="GO" id="GO:0016787">
    <property type="term" value="F:hydrolase activity"/>
    <property type="evidence" value="ECO:0007669"/>
    <property type="project" value="UniProtKB-KW"/>
</dbReference>
<feature type="domain" description="Helicase C-terminal" evidence="6">
    <location>
        <begin position="889"/>
        <end position="1041"/>
    </location>
</feature>
<keyword evidence="8" id="KW-1185">Reference proteome</keyword>
<dbReference type="CDD" id="cd18012">
    <property type="entry name" value="DEXQc_arch_SWI2_SNF2"/>
    <property type="match status" value="1"/>
</dbReference>
<keyword evidence="2 7" id="KW-0547">Nucleotide-binding</keyword>
<dbReference type="InterPro" id="IPR014001">
    <property type="entry name" value="Helicase_ATP-bd"/>
</dbReference>
<dbReference type="PANTHER" id="PTHR10799">
    <property type="entry name" value="SNF2/RAD54 HELICASE FAMILY"/>
    <property type="match status" value="1"/>
</dbReference>
<dbReference type="InterPro" id="IPR000330">
    <property type="entry name" value="SNF2_N"/>
</dbReference>
<dbReference type="InterPro" id="IPR007527">
    <property type="entry name" value="Znf_SWIM"/>
</dbReference>
<keyword evidence="2 7" id="KW-0347">Helicase</keyword>
<dbReference type="CDD" id="cd18793">
    <property type="entry name" value="SF2_C_SNF"/>
    <property type="match status" value="1"/>
</dbReference>
<dbReference type="PROSITE" id="PS51192">
    <property type="entry name" value="HELICASE_ATP_BIND_1"/>
    <property type="match status" value="1"/>
</dbReference>
<evidence type="ECO:0000313" key="8">
    <source>
        <dbReference type="Proteomes" id="UP000606935"/>
    </source>
</evidence>
<gene>
    <name evidence="7" type="ORF">GCM10010982_05420</name>
</gene>
<dbReference type="InterPro" id="IPR001650">
    <property type="entry name" value="Helicase_C-like"/>
</dbReference>
<evidence type="ECO:0000256" key="3">
    <source>
        <dbReference type="PROSITE-ProRule" id="PRU00325"/>
    </source>
</evidence>
<keyword evidence="2 7" id="KW-0067">ATP-binding</keyword>
<feature type="domain" description="Helicase ATP-binding" evidence="5">
    <location>
        <begin position="604"/>
        <end position="764"/>
    </location>
</feature>
<dbReference type="Proteomes" id="UP000606935">
    <property type="component" value="Unassembled WGS sequence"/>
</dbReference>
<dbReference type="GO" id="GO:0008270">
    <property type="term" value="F:zinc ion binding"/>
    <property type="evidence" value="ECO:0007669"/>
    <property type="project" value="UniProtKB-KW"/>
</dbReference>
<organism evidence="7 8">
    <name type="scientific">Bowmanella pacifica</name>
    <dbReference type="NCBI Taxonomy" id="502051"/>
    <lineage>
        <taxon>Bacteria</taxon>
        <taxon>Pseudomonadati</taxon>
        <taxon>Pseudomonadota</taxon>
        <taxon>Gammaproteobacteria</taxon>
        <taxon>Alteromonadales</taxon>
        <taxon>Alteromonadaceae</taxon>
        <taxon>Bowmanella</taxon>
    </lineage>
</organism>
<comment type="caution">
    <text evidence="7">The sequence shown here is derived from an EMBL/GenBank/DDBJ whole genome shotgun (WGS) entry which is preliminary data.</text>
</comment>
<dbReference type="Pfam" id="PF00271">
    <property type="entry name" value="Helicase_C"/>
    <property type="match status" value="1"/>
</dbReference>
<evidence type="ECO:0000259" key="6">
    <source>
        <dbReference type="PROSITE" id="PS51194"/>
    </source>
</evidence>
<evidence type="ECO:0000259" key="5">
    <source>
        <dbReference type="PROSITE" id="PS51192"/>
    </source>
</evidence>
<dbReference type="Gene3D" id="3.40.50.300">
    <property type="entry name" value="P-loop containing nucleotide triphosphate hydrolases"/>
    <property type="match status" value="1"/>
</dbReference>
<dbReference type="AlphaFoldDB" id="A0A918DHT0"/>
<dbReference type="InterPro" id="IPR027417">
    <property type="entry name" value="P-loop_NTPase"/>
</dbReference>
<keyword evidence="3" id="KW-0862">Zinc</keyword>
<evidence type="ECO:0000256" key="1">
    <source>
        <dbReference type="ARBA" id="ARBA00022801"/>
    </source>
</evidence>
<reference evidence="7" key="1">
    <citation type="journal article" date="2014" name="Int. J. Syst. Evol. Microbiol.">
        <title>Complete genome sequence of Corynebacterium casei LMG S-19264T (=DSM 44701T), isolated from a smear-ripened cheese.</title>
        <authorList>
            <consortium name="US DOE Joint Genome Institute (JGI-PGF)"/>
            <person name="Walter F."/>
            <person name="Albersmeier A."/>
            <person name="Kalinowski J."/>
            <person name="Ruckert C."/>
        </authorList>
    </citation>
    <scope>NUCLEOTIDE SEQUENCE</scope>
    <source>
        <strain evidence="7">CGMCC 1.7086</strain>
    </source>
</reference>
<dbReference type="PROSITE" id="PS51194">
    <property type="entry name" value="HELICASE_CTER"/>
    <property type="match status" value="1"/>
</dbReference>
<sequence>MRSIKELEKLFRSQDWQEARALYHQGLIESLHYDPDERMLSGTVANERGTGHYQVFIDWGLSQPICDCNCPQGKFCRHGALLIQGALDDANPLLDSRDEQVAAWLDRLKPKADKVTKPKQDILIYLLSLAKVRDRHGFKVDIRLTRRLKNGSLSKSLRNSYLSESLLAEVDTQERQLLANLMAARNEYGLLPQLDDLKEILATGRCYWQTMSDNALSLAAAKPGVLKWQQQGDNYHLVLDIPGLEAKDIITSHPLCYLDNSTTTIVPLDFQLMPEQVQALLDAPPLSAVQLAWAWPMMQQWLGNSPALSPPPLELPTQTATPKPVLVLSCTDTKTSSCVATLWFDYQEQRISPYLAEAILQDSNGQSLPRHKPFEQQAIDTLRNAGFTLAPASFNYWSVPDFQLCAEPEHWFSILHQLLPSLQASGWQISQSADFPYSLSQAESQIETRIEEENDNFFSLSMMVQVGDKPLPLLPILRTALQQLPTERLHDEGQDKDQYLYIPLSNTQALPLPMAQIRPILTQFVELFMPGSLRADGSIRLSKFQSHQTLSMLNQHSLLGQGRSRLRDIAASLRRFDEIQEIAPPPQLQATLRPYQLEGLSWMQFLREYGLAGILADDMGLGKTLQTIANLCVEKHAGRLTSPALILAPTSVIFNWQTELKRFAPHLQVILLHGPQRQQQFNKLATADVVITSYPLLSRDTQRLQAQSWHYLVMDEAQLLKNPVTRLYQAVQGLNATYKLCLTGTPMENHIGELWALFNLLLPGLLGSQSQFTKLFRAPIEKHNDAERRQLLAERIRPFLLRRSKDKIASELPAKTEIISKVRIEGKQAELYESVRLTVDDSLREVIASKGLGRSQLDILDAMLKLRQVCCHPQLMSLPTARKVKQSAKLELLLEMLPELVSEGRRILLFSQFTSMLDIIEQQVQGLGIDYIKLTGTTRHRQQVIEQFKQGNAPLFLISLKAGGTGLNLTEADTVIHFDPWWNPAAENQATDRAHRIGQDKPVFVYKLIVEGSIEERIQQLQQQKNRLAQAILSDEMGDLSEGFNTENLQLLLQPLVVAEH</sequence>
<keyword evidence="3" id="KW-0863">Zinc-finger</keyword>
<evidence type="ECO:0000313" key="7">
    <source>
        <dbReference type="EMBL" id="GGO64898.1"/>
    </source>
</evidence>
<proteinExistence type="predicted"/>
<dbReference type="InterPro" id="IPR049730">
    <property type="entry name" value="SNF2/RAD54-like_C"/>
</dbReference>
<dbReference type="SMART" id="SM00487">
    <property type="entry name" value="DEXDc"/>
    <property type="match status" value="1"/>
</dbReference>
<evidence type="ECO:0000256" key="2">
    <source>
        <dbReference type="ARBA" id="ARBA00022806"/>
    </source>
</evidence>
<dbReference type="SMART" id="SM00490">
    <property type="entry name" value="HELICc"/>
    <property type="match status" value="1"/>
</dbReference>
<evidence type="ECO:0000259" key="4">
    <source>
        <dbReference type="PROSITE" id="PS50966"/>
    </source>
</evidence>
<reference evidence="7" key="2">
    <citation type="submission" date="2020-09" db="EMBL/GenBank/DDBJ databases">
        <authorList>
            <person name="Sun Q."/>
            <person name="Zhou Y."/>
        </authorList>
    </citation>
    <scope>NUCLEOTIDE SEQUENCE</scope>
    <source>
        <strain evidence="7">CGMCC 1.7086</strain>
    </source>
</reference>
<dbReference type="SUPFAM" id="SSF52540">
    <property type="entry name" value="P-loop containing nucleoside triphosphate hydrolases"/>
    <property type="match status" value="2"/>
</dbReference>
<feature type="domain" description="SWIM-type" evidence="4">
    <location>
        <begin position="53"/>
        <end position="87"/>
    </location>
</feature>
<keyword evidence="3" id="KW-0479">Metal-binding</keyword>
<keyword evidence="1" id="KW-0378">Hydrolase</keyword>
<name>A0A918DHT0_9ALTE</name>
<dbReference type="Pfam" id="PF00176">
    <property type="entry name" value="SNF2-rel_dom"/>
    <property type="match status" value="1"/>
</dbReference>
<dbReference type="InterPro" id="IPR038718">
    <property type="entry name" value="SNF2-like_sf"/>
</dbReference>
<dbReference type="PROSITE" id="PS50966">
    <property type="entry name" value="ZF_SWIM"/>
    <property type="match status" value="1"/>
</dbReference>
<protein>
    <submittedName>
        <fullName evidence="7">Helicase</fullName>
    </submittedName>
</protein>